<dbReference type="SUPFAM" id="SSF51735">
    <property type="entry name" value="NAD(P)-binding Rossmann-fold domains"/>
    <property type="match status" value="1"/>
</dbReference>
<dbReference type="CDD" id="cd05299">
    <property type="entry name" value="CtBP_dh"/>
    <property type="match status" value="1"/>
</dbReference>
<dbReference type="GO" id="GO:0003714">
    <property type="term" value="F:transcription corepressor activity"/>
    <property type="evidence" value="ECO:0007669"/>
    <property type="project" value="InterPro"/>
</dbReference>
<dbReference type="Pfam" id="PF00389">
    <property type="entry name" value="2-Hacid_dh"/>
    <property type="match status" value="1"/>
</dbReference>
<organism evidence="7">
    <name type="scientific">marine sediment metagenome</name>
    <dbReference type="NCBI Taxonomy" id="412755"/>
    <lineage>
        <taxon>unclassified sequences</taxon>
        <taxon>metagenomes</taxon>
        <taxon>ecological metagenomes</taxon>
    </lineage>
</organism>
<evidence type="ECO:0000256" key="1">
    <source>
        <dbReference type="ARBA" id="ARBA00005854"/>
    </source>
</evidence>
<sequence>MVTDRRPLIVHADAPPGSQLGEERLGMGDLDCELIATEAGSEDGLIANVRDADVVLVAAAPITRRVLENLPRCRAVVRYGIGVDNVDLEAATDQGIVVAHVLDFCAEEVSNHAIALLLALARRLLPLHRDTASGGWRRAHAQRLEPVHGQTLGIVGFGNIGRALARKALAFGLRVLAHDPYCDPRGAEEMGVKLASLDELLSESDYVSLHTPLTAETRHLIGAAELKAMKPTAVLINTARGPVVDEPALVEALAKGEIAAAGLDVFEEEPLPADSPLCHLENVVLTPHVASVSPAAMRQLRREVGQAAGDVLRGRWPKYVANPGVKPRAPMEDRHD</sequence>
<evidence type="ECO:0000259" key="6">
    <source>
        <dbReference type="Pfam" id="PF02826"/>
    </source>
</evidence>
<dbReference type="InterPro" id="IPR043322">
    <property type="entry name" value="CtBP"/>
</dbReference>
<evidence type="ECO:0000256" key="3">
    <source>
        <dbReference type="ARBA" id="ARBA00023002"/>
    </source>
</evidence>
<dbReference type="InterPro" id="IPR029753">
    <property type="entry name" value="D-isomer_DH_CS"/>
</dbReference>
<protein>
    <recommendedName>
        <fullName evidence="8">S-adenosyl-L-homocysteine hydrolase NAD binding domain-containing protein</fullName>
    </recommendedName>
</protein>
<dbReference type="PANTHER" id="PTHR42789:SF1">
    <property type="entry name" value="D-ISOMER SPECIFIC 2-HYDROXYACID DEHYDROGENASE FAMILY PROTEIN (AFU_ORTHOLOGUE AFUA_6G10090)"/>
    <property type="match status" value="1"/>
</dbReference>
<evidence type="ECO:0000313" key="7">
    <source>
        <dbReference type="EMBL" id="KKM63657.1"/>
    </source>
</evidence>
<keyword evidence="4" id="KW-0520">NAD</keyword>
<keyword evidence="2" id="KW-0028">Amino-acid biosynthesis</keyword>
<evidence type="ECO:0000259" key="5">
    <source>
        <dbReference type="Pfam" id="PF00389"/>
    </source>
</evidence>
<dbReference type="Gene3D" id="3.40.50.720">
    <property type="entry name" value="NAD(P)-binding Rossmann-like Domain"/>
    <property type="match status" value="2"/>
</dbReference>
<proteinExistence type="inferred from homology"/>
<feature type="domain" description="D-isomer specific 2-hydroxyacid dehydrogenase NAD-binding" evidence="6">
    <location>
        <begin position="114"/>
        <end position="290"/>
    </location>
</feature>
<dbReference type="InterPro" id="IPR006139">
    <property type="entry name" value="D-isomer_2_OHA_DH_cat_dom"/>
</dbReference>
<dbReference type="GO" id="GO:0016616">
    <property type="term" value="F:oxidoreductase activity, acting on the CH-OH group of donors, NAD or NADP as acceptor"/>
    <property type="evidence" value="ECO:0007669"/>
    <property type="project" value="InterPro"/>
</dbReference>
<comment type="caution">
    <text evidence="7">The sequence shown here is derived from an EMBL/GenBank/DDBJ whole genome shotgun (WGS) entry which is preliminary data.</text>
</comment>
<gene>
    <name evidence="7" type="ORF">LCGC14_1509280</name>
</gene>
<dbReference type="EMBL" id="LAZR01011059">
    <property type="protein sequence ID" value="KKM63657.1"/>
    <property type="molecule type" value="Genomic_DNA"/>
</dbReference>
<feature type="domain" description="D-isomer specific 2-hydroxyacid dehydrogenase catalytic" evidence="5">
    <location>
        <begin position="33"/>
        <end position="321"/>
    </location>
</feature>
<dbReference type="GO" id="GO:0008652">
    <property type="term" value="P:amino acid biosynthetic process"/>
    <property type="evidence" value="ECO:0007669"/>
    <property type="project" value="UniProtKB-KW"/>
</dbReference>
<dbReference type="PROSITE" id="PS00671">
    <property type="entry name" value="D_2_HYDROXYACID_DH_3"/>
    <property type="match status" value="1"/>
</dbReference>
<dbReference type="InterPro" id="IPR036291">
    <property type="entry name" value="NAD(P)-bd_dom_sf"/>
</dbReference>
<evidence type="ECO:0000256" key="4">
    <source>
        <dbReference type="ARBA" id="ARBA00023027"/>
    </source>
</evidence>
<reference evidence="7" key="1">
    <citation type="journal article" date="2015" name="Nature">
        <title>Complex archaea that bridge the gap between prokaryotes and eukaryotes.</title>
        <authorList>
            <person name="Spang A."/>
            <person name="Saw J.H."/>
            <person name="Jorgensen S.L."/>
            <person name="Zaremba-Niedzwiedzka K."/>
            <person name="Martijn J."/>
            <person name="Lind A.E."/>
            <person name="van Eijk R."/>
            <person name="Schleper C."/>
            <person name="Guy L."/>
            <person name="Ettema T.J."/>
        </authorList>
    </citation>
    <scope>NUCLEOTIDE SEQUENCE</scope>
</reference>
<dbReference type="FunFam" id="3.40.50.720:FF:000203">
    <property type="entry name" value="D-3-phosphoglycerate dehydrogenase (SerA)"/>
    <property type="match status" value="1"/>
</dbReference>
<comment type="similarity">
    <text evidence="1">Belongs to the D-isomer specific 2-hydroxyacid dehydrogenase family.</text>
</comment>
<dbReference type="PROSITE" id="PS00065">
    <property type="entry name" value="D_2_HYDROXYACID_DH_1"/>
    <property type="match status" value="1"/>
</dbReference>
<evidence type="ECO:0000256" key="2">
    <source>
        <dbReference type="ARBA" id="ARBA00022605"/>
    </source>
</evidence>
<dbReference type="Pfam" id="PF02826">
    <property type="entry name" value="2-Hacid_dh_C"/>
    <property type="match status" value="1"/>
</dbReference>
<accession>A0A0F9M313</accession>
<dbReference type="InterPro" id="IPR050857">
    <property type="entry name" value="D-2-hydroxyacid_DH"/>
</dbReference>
<dbReference type="AlphaFoldDB" id="A0A0F9M313"/>
<dbReference type="PANTHER" id="PTHR42789">
    <property type="entry name" value="D-ISOMER SPECIFIC 2-HYDROXYACID DEHYDROGENASE FAMILY PROTEIN (AFU_ORTHOLOGUE AFUA_6G10090)"/>
    <property type="match status" value="1"/>
</dbReference>
<keyword evidence="3" id="KW-0560">Oxidoreductase</keyword>
<dbReference type="InterPro" id="IPR029752">
    <property type="entry name" value="D-isomer_DH_CS1"/>
</dbReference>
<name>A0A0F9M313_9ZZZZ</name>
<dbReference type="SUPFAM" id="SSF52283">
    <property type="entry name" value="Formate/glycerate dehydrogenase catalytic domain-like"/>
    <property type="match status" value="1"/>
</dbReference>
<evidence type="ECO:0008006" key="8">
    <source>
        <dbReference type="Google" id="ProtNLM"/>
    </source>
</evidence>
<dbReference type="GO" id="GO:0051287">
    <property type="term" value="F:NAD binding"/>
    <property type="evidence" value="ECO:0007669"/>
    <property type="project" value="InterPro"/>
</dbReference>
<dbReference type="InterPro" id="IPR006140">
    <property type="entry name" value="D-isomer_DH_NAD-bd"/>
</dbReference>